<protein>
    <submittedName>
        <fullName evidence="3">Flp pilus assembly protein TadB</fullName>
    </submittedName>
</protein>
<evidence type="ECO:0000256" key="1">
    <source>
        <dbReference type="SAM" id="MobiDB-lite"/>
    </source>
</evidence>
<reference evidence="3 4" key="1">
    <citation type="submission" date="2020-07" db="EMBL/GenBank/DDBJ databases">
        <title>Exploring microbial biodiversity for novel pathways involved in the catabolism of aromatic compounds derived from lignin.</title>
        <authorList>
            <person name="Elkins J."/>
        </authorList>
    </citation>
    <scope>NUCLEOTIDE SEQUENCE [LARGE SCALE GENOMIC DNA]</scope>
    <source>
        <strain evidence="3 4">H2C3B</strain>
    </source>
</reference>
<dbReference type="Proteomes" id="UP000572540">
    <property type="component" value="Unassembled WGS sequence"/>
</dbReference>
<evidence type="ECO:0000256" key="2">
    <source>
        <dbReference type="SAM" id="Phobius"/>
    </source>
</evidence>
<gene>
    <name evidence="3" type="ORF">GGD41_006701</name>
</gene>
<dbReference type="PANTHER" id="PTHR35007:SF2">
    <property type="entry name" value="PILUS ASSEMBLE PROTEIN"/>
    <property type="match status" value="1"/>
</dbReference>
<comment type="caution">
    <text evidence="3">The sequence shown here is derived from an EMBL/GenBank/DDBJ whole genome shotgun (WGS) entry which is preliminary data.</text>
</comment>
<evidence type="ECO:0000313" key="3">
    <source>
        <dbReference type="EMBL" id="NYH19473.1"/>
    </source>
</evidence>
<proteinExistence type="predicted"/>
<feature type="compositionally biased region" description="Basic and acidic residues" evidence="1">
    <location>
        <begin position="288"/>
        <end position="319"/>
    </location>
</feature>
<organism evidence="3 4">
    <name type="scientific">Paraburkholderia bryophila</name>
    <dbReference type="NCBI Taxonomy" id="420952"/>
    <lineage>
        <taxon>Bacteria</taxon>
        <taxon>Pseudomonadati</taxon>
        <taxon>Pseudomonadota</taxon>
        <taxon>Betaproteobacteria</taxon>
        <taxon>Burkholderiales</taxon>
        <taxon>Burkholderiaceae</taxon>
        <taxon>Paraburkholderia</taxon>
    </lineage>
</organism>
<evidence type="ECO:0000313" key="4">
    <source>
        <dbReference type="Proteomes" id="UP000572540"/>
    </source>
</evidence>
<keyword evidence="2" id="KW-0472">Membrane</keyword>
<feature type="transmembrane region" description="Helical" evidence="2">
    <location>
        <begin position="154"/>
        <end position="173"/>
    </location>
</feature>
<dbReference type="EMBL" id="JACCAU010000001">
    <property type="protein sequence ID" value="NYH19473.1"/>
    <property type="molecule type" value="Genomic_DNA"/>
</dbReference>
<name>A0A7Z0B3X6_9BURK</name>
<keyword evidence="2" id="KW-0812">Transmembrane</keyword>
<keyword evidence="2" id="KW-1133">Transmembrane helix</keyword>
<accession>A0A7Z0B3X6</accession>
<feature type="region of interest" description="Disordered" evidence="1">
    <location>
        <begin position="241"/>
        <end position="323"/>
    </location>
</feature>
<sequence length="374" mass="40472">MQAHQLFALALALAALALLLVAGLVLARVAAQRRTERTLGHALDERALQAAALTAAAARATDGAPAASKTAVRAARPRGFKGLFEHLVHVGIRWLDTPFGRQVVAEEDRRLLEQCGFVDTRTRGLFLVSRLLGALAVPVVAGTLARGQVEGTRYVVLVVIAMMAGFMLPKILLKRRAGKRRRRVVDELPLLVDLLRLLQGVGLSLDQSLQVMVNDFRSVLPVLSNELEIAQRQFATGPHARAVAQPAGLELRQRRSARGDPSAGAGRPARRRGAGAAQAVRRPSARNASRDAARTHRPARGEDDGRDDRDAVARADDRHGRPRRAGRHAFVSFGASVRIAPWFSVCVSMSPGARCVTRRLSPFACCLALARRKC</sequence>
<dbReference type="AlphaFoldDB" id="A0A7Z0B3X6"/>
<dbReference type="PANTHER" id="PTHR35007">
    <property type="entry name" value="INTEGRAL MEMBRANE PROTEIN-RELATED"/>
    <property type="match status" value="1"/>
</dbReference>